<dbReference type="STRING" id="45357.A0A2V1AZE2"/>
<dbReference type="GeneID" id="37009060"/>
<keyword evidence="5 11" id="KW-0378">Hydrolase</keyword>
<keyword evidence="6 9" id="KW-0862">Zinc</keyword>
<feature type="binding site" evidence="9">
    <location>
        <position position="331"/>
    </location>
    <ligand>
        <name>Zn(2+)</name>
        <dbReference type="ChEBI" id="CHEBI:29105"/>
        <note>catalytic</note>
    </ligand>
</feature>
<evidence type="ECO:0000256" key="7">
    <source>
        <dbReference type="ARBA" id="ARBA00023049"/>
    </source>
</evidence>
<proteinExistence type="inferred from homology"/>
<comment type="similarity">
    <text evidence="1 11">Belongs to the peptidase M1 family.</text>
</comment>
<keyword evidence="4 9" id="KW-0479">Metal-binding</keyword>
<dbReference type="SUPFAM" id="SSF63737">
    <property type="entry name" value="Leukotriene A4 hydrolase N-terminal domain"/>
    <property type="match status" value="2"/>
</dbReference>
<keyword evidence="16" id="KW-1185">Reference proteome</keyword>
<keyword evidence="7 11" id="KW-0482">Metalloprotease</keyword>
<evidence type="ECO:0000313" key="15">
    <source>
        <dbReference type="EMBL" id="PVH23440.1"/>
    </source>
</evidence>
<evidence type="ECO:0000256" key="4">
    <source>
        <dbReference type="ARBA" id="ARBA00022723"/>
    </source>
</evidence>
<dbReference type="Proteomes" id="UP000244309">
    <property type="component" value="Unassembled WGS sequence"/>
</dbReference>
<comment type="caution">
    <text evidence="15">The sequence shown here is derived from an EMBL/GenBank/DDBJ whole genome shotgun (WGS) entry which is preliminary data.</text>
</comment>
<dbReference type="GO" id="GO:0006508">
    <property type="term" value="P:proteolysis"/>
    <property type="evidence" value="ECO:0007669"/>
    <property type="project" value="UniProtKB-KW"/>
</dbReference>
<dbReference type="Gene3D" id="2.60.40.1730">
    <property type="entry name" value="tricorn interacting facor f3 domain"/>
    <property type="match status" value="1"/>
</dbReference>
<dbReference type="GO" id="GO:0042277">
    <property type="term" value="F:peptide binding"/>
    <property type="evidence" value="ECO:0007669"/>
    <property type="project" value="TreeGrafter"/>
</dbReference>
<evidence type="ECO:0000256" key="10">
    <source>
        <dbReference type="PIRSR" id="PIRSR634016-4"/>
    </source>
</evidence>
<dbReference type="EMBL" id="PKFO01000011">
    <property type="protein sequence ID" value="PVH23440.1"/>
    <property type="molecule type" value="Genomic_DNA"/>
</dbReference>
<dbReference type="EC" id="3.4.11.-" evidence="11"/>
<feature type="domain" description="ERAP1-like C-terminal" evidence="13">
    <location>
        <begin position="545"/>
        <end position="853"/>
    </location>
</feature>
<dbReference type="InterPro" id="IPR024571">
    <property type="entry name" value="ERAP1-like_C_dom"/>
</dbReference>
<feature type="binding site" evidence="9">
    <location>
        <position position="354"/>
    </location>
    <ligand>
        <name>Zn(2+)</name>
        <dbReference type="ChEBI" id="CHEBI:29105"/>
        <note>catalytic</note>
    </ligand>
</feature>
<dbReference type="InterPro" id="IPR034016">
    <property type="entry name" value="M1_APN-typ"/>
</dbReference>
<gene>
    <name evidence="15" type="ORF">CXQ85_003730</name>
</gene>
<dbReference type="GO" id="GO:0005737">
    <property type="term" value="C:cytoplasm"/>
    <property type="evidence" value="ECO:0007669"/>
    <property type="project" value="TreeGrafter"/>
</dbReference>
<keyword evidence="3 11" id="KW-0645">Protease</keyword>
<dbReference type="Pfam" id="PF01433">
    <property type="entry name" value="Peptidase_M1"/>
    <property type="match status" value="1"/>
</dbReference>
<dbReference type="Pfam" id="PF11838">
    <property type="entry name" value="ERAP1_C"/>
    <property type="match status" value="1"/>
</dbReference>
<dbReference type="PRINTS" id="PR00756">
    <property type="entry name" value="ALADIPTASE"/>
</dbReference>
<evidence type="ECO:0000256" key="8">
    <source>
        <dbReference type="PIRSR" id="PIRSR634016-1"/>
    </source>
</evidence>
<dbReference type="OrthoDB" id="10031169at2759"/>
<feature type="site" description="Transition state stabilizer" evidence="10">
    <location>
        <position position="417"/>
    </location>
</feature>
<dbReference type="FunFam" id="1.10.390.10:FF:000006">
    <property type="entry name" value="Puromycin-sensitive aminopeptidase"/>
    <property type="match status" value="1"/>
</dbReference>
<name>A0A2V1AZE2_9ASCO</name>
<reference evidence="15 16" key="1">
    <citation type="submission" date="2017-12" db="EMBL/GenBank/DDBJ databases">
        <title>Genome Sequence of a Multidrug-Resistant Candida haemulonii Isolate from a Patient with Chronic Leg Ulcers in Israel.</title>
        <authorList>
            <person name="Chow N.A."/>
            <person name="Gade L."/>
            <person name="Batra D."/>
            <person name="Rowe L.A."/>
            <person name="Ben-Ami R."/>
            <person name="Loparev V.N."/>
            <person name="Litvintseva A.P."/>
        </authorList>
    </citation>
    <scope>NUCLEOTIDE SEQUENCE [LARGE SCALE GENOMIC DNA]</scope>
    <source>
        <strain evidence="15 16">B11899</strain>
    </source>
</reference>
<evidence type="ECO:0000259" key="12">
    <source>
        <dbReference type="Pfam" id="PF01433"/>
    </source>
</evidence>
<dbReference type="CDD" id="cd09601">
    <property type="entry name" value="M1_APN-Q_like"/>
    <property type="match status" value="1"/>
</dbReference>
<sequence length="884" mass="99988">MTLRLTHTVQCPAYDLTFTVDPDNEDFKCEAVVDLEGLEDCDVVELNASNLIINTAKFNDTSMSYSVDEENQILKINHALKAGEKAKLSFSYAGQCRKDMYGIYRSSYEDFGDVDNESQSSPDDYGAASVNAESDLASELEPLALSEEKTSPFPKEKFLISTQFQPIAARRAFPCIDDPARKSHFTVTLVHPSKVTALSNCSIVESVKIDEYWSRTKFERSPLMPTYLVAFVVGELESLKSETLPITAWTVPGGAEEAAFALDVAEKCVPFFEDLFDFKYPLAKLDLVAIPDFAKSAMENFGLITFRESDFLVGNNPSKSLKSNVFETVSHEISHQWFGNLVTMYFWDDLWLNEGFATWLSWYTMDHFHSDWNVWEDYIVYTLSTAFTTDSRASSHSIQMPIETLDDINQAGDSITYKKGCALVVMLFDFLGKDAFFSGLKQYIRSHAWANANAADLWQCFNSVSGLDVGGIMHCWVTRSGFPIVEVEELETNKLRLTQKRFLPTGESRNDEPYLIPLTIATSKETIKTVFKDSTTEISIPEGPYFINPSHHGYYITSYAAERWSKLSKGSLSRADHIGALLDCELASFDGQTSVVSFLQLAEELAKLQDNFLMNAIVEAFFDLLDAYLFDEAVSGGIRRFGESIIKEQIPIVKSDDDSDNHTQFKNVIFRFAAFIQAPGIDQYCDQQFEDFINHQNELDPEEAGIILRNIIRRNGVETWDSLWDRYQKESDIYTKEDILFSLGNSSDKDILKRFMKLLLESSQIHAQDIGLSLAPIKNTAVGVDYLWAWLRDNWEAIATKLEYGSVTHLEVFGACTSGLCTREHYQQLTDFFDGKEDTVFKSPLANTLEKIKGRYLRAERNRESIIGWLASNNLLVSEVDPQA</sequence>
<feature type="domain" description="Aminopeptidase N-like N-terminal" evidence="14">
    <location>
        <begin position="13"/>
        <end position="112"/>
    </location>
</feature>
<feature type="binding site" evidence="9">
    <location>
        <position position="335"/>
    </location>
    <ligand>
        <name>Zn(2+)</name>
        <dbReference type="ChEBI" id="CHEBI:29105"/>
        <note>catalytic</note>
    </ligand>
</feature>
<dbReference type="VEuPathDB" id="FungiDB:CXQ85_003730"/>
<dbReference type="GO" id="GO:0070006">
    <property type="term" value="F:metalloaminopeptidase activity"/>
    <property type="evidence" value="ECO:0007669"/>
    <property type="project" value="TreeGrafter"/>
</dbReference>
<dbReference type="AlphaFoldDB" id="A0A2V1AZE2"/>
<dbReference type="InterPro" id="IPR014782">
    <property type="entry name" value="Peptidase_M1_dom"/>
</dbReference>
<protein>
    <recommendedName>
        <fullName evidence="11">Aminopeptidase</fullName>
        <ecNumber evidence="11">3.4.11.-</ecNumber>
    </recommendedName>
</protein>
<dbReference type="SUPFAM" id="SSF55486">
    <property type="entry name" value="Metalloproteases ('zincins'), catalytic domain"/>
    <property type="match status" value="1"/>
</dbReference>
<evidence type="ECO:0000256" key="2">
    <source>
        <dbReference type="ARBA" id="ARBA00022438"/>
    </source>
</evidence>
<dbReference type="GO" id="GO:0008270">
    <property type="term" value="F:zinc ion binding"/>
    <property type="evidence" value="ECO:0007669"/>
    <property type="project" value="UniProtKB-UniRule"/>
</dbReference>
<accession>A0A2V1AZE2</accession>
<dbReference type="Pfam" id="PF17900">
    <property type="entry name" value="Peptidase_M1_N"/>
    <property type="match status" value="2"/>
</dbReference>
<evidence type="ECO:0000256" key="6">
    <source>
        <dbReference type="ARBA" id="ARBA00022833"/>
    </source>
</evidence>
<evidence type="ECO:0000259" key="14">
    <source>
        <dbReference type="Pfam" id="PF17900"/>
    </source>
</evidence>
<organism evidence="15 16">
    <name type="scientific">Candidozyma haemuli</name>
    <dbReference type="NCBI Taxonomy" id="45357"/>
    <lineage>
        <taxon>Eukaryota</taxon>
        <taxon>Fungi</taxon>
        <taxon>Dikarya</taxon>
        <taxon>Ascomycota</taxon>
        <taxon>Saccharomycotina</taxon>
        <taxon>Pichiomycetes</taxon>
        <taxon>Metschnikowiaceae</taxon>
        <taxon>Candidozyma</taxon>
    </lineage>
</organism>
<evidence type="ECO:0000256" key="3">
    <source>
        <dbReference type="ARBA" id="ARBA00022670"/>
    </source>
</evidence>
<comment type="cofactor">
    <cofactor evidence="9 11">
        <name>Zn(2+)</name>
        <dbReference type="ChEBI" id="CHEBI:29105"/>
    </cofactor>
    <text evidence="9 11">Binds 1 zinc ion per subunit.</text>
</comment>
<evidence type="ECO:0000256" key="11">
    <source>
        <dbReference type="RuleBase" id="RU364040"/>
    </source>
</evidence>
<feature type="domain" description="Aminopeptidase N-like N-terminal" evidence="14">
    <location>
        <begin position="156"/>
        <end position="228"/>
    </location>
</feature>
<evidence type="ECO:0000259" key="13">
    <source>
        <dbReference type="Pfam" id="PF11838"/>
    </source>
</evidence>
<dbReference type="Gene3D" id="1.25.50.20">
    <property type="match status" value="1"/>
</dbReference>
<dbReference type="InterPro" id="IPR042097">
    <property type="entry name" value="Aminopeptidase_N-like_N_sf"/>
</dbReference>
<evidence type="ECO:0000256" key="1">
    <source>
        <dbReference type="ARBA" id="ARBA00010136"/>
    </source>
</evidence>
<evidence type="ECO:0000256" key="5">
    <source>
        <dbReference type="ARBA" id="ARBA00022801"/>
    </source>
</evidence>
<dbReference type="InterPro" id="IPR045357">
    <property type="entry name" value="Aminopeptidase_N-like_N"/>
</dbReference>
<feature type="domain" description="Peptidase M1 membrane alanine aminopeptidase" evidence="12">
    <location>
        <begin position="260"/>
        <end position="476"/>
    </location>
</feature>
<evidence type="ECO:0000256" key="9">
    <source>
        <dbReference type="PIRSR" id="PIRSR634016-3"/>
    </source>
</evidence>
<keyword evidence="2 11" id="KW-0031">Aminopeptidase</keyword>
<dbReference type="RefSeq" id="XP_025344380.1">
    <property type="nucleotide sequence ID" value="XM_025487364.1"/>
</dbReference>
<dbReference type="InterPro" id="IPR050344">
    <property type="entry name" value="Peptidase_M1_aminopeptidases"/>
</dbReference>
<evidence type="ECO:0000313" key="16">
    <source>
        <dbReference type="Proteomes" id="UP000244309"/>
    </source>
</evidence>
<dbReference type="Gene3D" id="1.10.390.10">
    <property type="entry name" value="Neutral Protease Domain 2"/>
    <property type="match status" value="1"/>
</dbReference>
<dbReference type="GO" id="GO:0043171">
    <property type="term" value="P:peptide catabolic process"/>
    <property type="evidence" value="ECO:0007669"/>
    <property type="project" value="TreeGrafter"/>
</dbReference>
<dbReference type="PANTHER" id="PTHR11533">
    <property type="entry name" value="PROTEASE M1 ZINC METALLOPROTEASE"/>
    <property type="match status" value="1"/>
</dbReference>
<dbReference type="InterPro" id="IPR027268">
    <property type="entry name" value="Peptidase_M4/M1_CTD_sf"/>
</dbReference>
<feature type="active site" description="Proton acceptor" evidence="8">
    <location>
        <position position="332"/>
    </location>
</feature>
<dbReference type="InterPro" id="IPR001930">
    <property type="entry name" value="Peptidase_M1"/>
</dbReference>
<dbReference type="GO" id="GO:0016020">
    <property type="term" value="C:membrane"/>
    <property type="evidence" value="ECO:0007669"/>
    <property type="project" value="TreeGrafter"/>
</dbReference>
<dbReference type="PANTHER" id="PTHR11533:SF299">
    <property type="entry name" value="AMINOPEPTIDASE"/>
    <property type="match status" value="1"/>
</dbReference>
<dbReference type="Gene3D" id="2.60.40.1910">
    <property type="match status" value="1"/>
</dbReference>